<name>A0A6J4L762_9ACTN</name>
<reference evidence="9" key="1">
    <citation type="submission" date="2020-02" db="EMBL/GenBank/DDBJ databases">
        <authorList>
            <person name="Meier V. D."/>
        </authorList>
    </citation>
    <scope>NUCLEOTIDE SEQUENCE</scope>
    <source>
        <strain evidence="9">AVDCRST_MAG34</strain>
    </source>
</reference>
<protein>
    <recommendedName>
        <fullName evidence="4">Pyruvoyl-dependent arginine decarboxylase AaxB</fullName>
        <ecNumber evidence="3">4.1.1.19</ecNumber>
    </recommendedName>
</protein>
<evidence type="ECO:0000256" key="7">
    <source>
        <dbReference type="ARBA" id="ARBA00023317"/>
    </source>
</evidence>
<accession>A0A6J4L762</accession>
<proteinExistence type="inferred from homology"/>
<dbReference type="EMBL" id="CADCUI010000002">
    <property type="protein sequence ID" value="CAA9324379.1"/>
    <property type="molecule type" value="Genomic_DNA"/>
</dbReference>
<comment type="cofactor">
    <cofactor evidence="1">
        <name>pyruvate</name>
        <dbReference type="ChEBI" id="CHEBI:15361"/>
    </cofactor>
</comment>
<dbReference type="Pfam" id="PF01862">
    <property type="entry name" value="PvlArgDC"/>
    <property type="match status" value="1"/>
</dbReference>
<keyword evidence="6" id="KW-0456">Lyase</keyword>
<evidence type="ECO:0000256" key="5">
    <source>
        <dbReference type="ARBA" id="ARBA00022793"/>
    </source>
</evidence>
<keyword evidence="5" id="KW-0210">Decarboxylase</keyword>
<dbReference type="InterPro" id="IPR016104">
    <property type="entry name" value="Pyr-dep_his/arg-deCO2ase"/>
</dbReference>
<sequence length="169" mass="17773">MAEADERDVEALVLPISIRTAAGQGRTAMSAFDAALHGAGVSDFNLIRLSSVIPQASRISFDSDPVVGDHGDKLYCVYAAAHAARPGETAWAGIGWVRDPSGNGLFVEHVAETEDSLLELIHLSLEDMNERRGGGYGPVESATASVTAEDRPACALAFASYQVAGWDLG</sequence>
<dbReference type="SFLD" id="SFLDG01170">
    <property type="entry name" value="Pyruvoyl-dependent_arginine_de"/>
    <property type="match status" value="1"/>
</dbReference>
<comment type="catalytic activity">
    <reaction evidence="8">
        <text>L-arginine + H(+) = agmatine + CO2</text>
        <dbReference type="Rhea" id="RHEA:17641"/>
        <dbReference type="ChEBI" id="CHEBI:15378"/>
        <dbReference type="ChEBI" id="CHEBI:16526"/>
        <dbReference type="ChEBI" id="CHEBI:32682"/>
        <dbReference type="ChEBI" id="CHEBI:58145"/>
        <dbReference type="EC" id="4.1.1.19"/>
    </reaction>
</comment>
<dbReference type="PANTHER" id="PTHR40438:SF1">
    <property type="entry name" value="PYRUVOYL-DEPENDENT ARGININE DECARBOXYLASE"/>
    <property type="match status" value="1"/>
</dbReference>
<dbReference type="SFLD" id="SFLDS00055">
    <property type="entry name" value="Pyruvoyl-Dependent_Histidine/A"/>
    <property type="match status" value="1"/>
</dbReference>
<dbReference type="InterPro" id="IPR016105">
    <property type="entry name" value="Pyr-dep_his/arg-deCO2ase_sand"/>
</dbReference>
<dbReference type="SUPFAM" id="SSF56271">
    <property type="entry name" value="Pyruvoyl-dependent histidine and arginine decarboxylases"/>
    <property type="match status" value="1"/>
</dbReference>
<evidence type="ECO:0000313" key="9">
    <source>
        <dbReference type="EMBL" id="CAA9324379.1"/>
    </source>
</evidence>
<dbReference type="AlphaFoldDB" id="A0A6J4L762"/>
<dbReference type="GO" id="GO:0008792">
    <property type="term" value="F:arginine decarboxylase activity"/>
    <property type="evidence" value="ECO:0007669"/>
    <property type="project" value="UniProtKB-EC"/>
</dbReference>
<evidence type="ECO:0000256" key="2">
    <source>
        <dbReference type="ARBA" id="ARBA00008611"/>
    </source>
</evidence>
<dbReference type="InterPro" id="IPR002724">
    <property type="entry name" value="Pyruvoyl-dep_arg_deCO2ase"/>
</dbReference>
<evidence type="ECO:0000256" key="8">
    <source>
        <dbReference type="ARBA" id="ARBA00049309"/>
    </source>
</evidence>
<dbReference type="Gene3D" id="3.50.20.10">
    <property type="entry name" value="Pyruvoyl-Dependent Histidine Decarboxylase, subunit B"/>
    <property type="match status" value="1"/>
</dbReference>
<evidence type="ECO:0000256" key="1">
    <source>
        <dbReference type="ARBA" id="ARBA00001928"/>
    </source>
</evidence>
<organism evidence="9">
    <name type="scientific">uncultured Nocardioidaceae bacterium</name>
    <dbReference type="NCBI Taxonomy" id="253824"/>
    <lineage>
        <taxon>Bacteria</taxon>
        <taxon>Bacillati</taxon>
        <taxon>Actinomycetota</taxon>
        <taxon>Actinomycetes</taxon>
        <taxon>Propionibacteriales</taxon>
        <taxon>Nocardioidaceae</taxon>
        <taxon>environmental samples</taxon>
    </lineage>
</organism>
<gene>
    <name evidence="9" type="ORF">AVDCRST_MAG34-256</name>
</gene>
<dbReference type="PANTHER" id="PTHR40438">
    <property type="entry name" value="PYRUVOYL-DEPENDENT ARGININE DECARBOXYLASE"/>
    <property type="match status" value="1"/>
</dbReference>
<keyword evidence="7" id="KW-0670">Pyruvate</keyword>
<dbReference type="GO" id="GO:0006527">
    <property type="term" value="P:L-arginine catabolic process"/>
    <property type="evidence" value="ECO:0007669"/>
    <property type="project" value="InterPro"/>
</dbReference>
<dbReference type="EC" id="4.1.1.19" evidence="3"/>
<evidence type="ECO:0000256" key="3">
    <source>
        <dbReference type="ARBA" id="ARBA00012426"/>
    </source>
</evidence>
<evidence type="ECO:0000256" key="6">
    <source>
        <dbReference type="ARBA" id="ARBA00023239"/>
    </source>
</evidence>
<comment type="similarity">
    <text evidence="2">Belongs to the pyruvoyl-dependent arginine decarboxylase family.</text>
</comment>
<evidence type="ECO:0000256" key="4">
    <source>
        <dbReference type="ARBA" id="ARBA00014727"/>
    </source>
</evidence>